<organism evidence="3 4">
    <name type="scientific">Perkinsus olseni</name>
    <name type="common">Perkinsus atlanticus</name>
    <dbReference type="NCBI Taxonomy" id="32597"/>
    <lineage>
        <taxon>Eukaryota</taxon>
        <taxon>Sar</taxon>
        <taxon>Alveolata</taxon>
        <taxon>Perkinsozoa</taxon>
        <taxon>Perkinsea</taxon>
        <taxon>Perkinsida</taxon>
        <taxon>Perkinsidae</taxon>
        <taxon>Perkinsus</taxon>
    </lineage>
</organism>
<dbReference type="Proteomes" id="UP000572268">
    <property type="component" value="Unassembled WGS sequence"/>
</dbReference>
<feature type="coiled-coil region" evidence="1">
    <location>
        <begin position="137"/>
        <end position="210"/>
    </location>
</feature>
<accession>A0A7J6MMW7</accession>
<gene>
    <name evidence="3" type="ORF">FOL46_008167</name>
</gene>
<dbReference type="AlphaFoldDB" id="A0A7J6MMW7"/>
<sequence>MSSLQWFDAASPPGPRREPPRAEERRESSMSLKRVSGSKAAGDIDAIVAATMEAERAGGGQSARASKVTPPPPTVDKSATSSDGTSVGNKKKEDDEAPTDASSRSFTLQEAGQSMDHALKAKQKLIQEHISDHEKKLVDQHLRLKKVRQKLDQLEQDQAAEIAQMQRSVDHLSRELALREREATQKKAIMEEANKNYLAAAESLDACKKEKTETERVLMELLLKAGESRDKAMNEMLQSLDTL</sequence>
<evidence type="ECO:0000256" key="1">
    <source>
        <dbReference type="SAM" id="Coils"/>
    </source>
</evidence>
<evidence type="ECO:0000313" key="3">
    <source>
        <dbReference type="EMBL" id="KAF4672923.1"/>
    </source>
</evidence>
<evidence type="ECO:0008006" key="5">
    <source>
        <dbReference type="Google" id="ProtNLM"/>
    </source>
</evidence>
<evidence type="ECO:0000256" key="2">
    <source>
        <dbReference type="SAM" id="MobiDB-lite"/>
    </source>
</evidence>
<dbReference type="EMBL" id="JABANN010000063">
    <property type="protein sequence ID" value="KAF4672923.1"/>
    <property type="molecule type" value="Genomic_DNA"/>
</dbReference>
<feature type="compositionally biased region" description="Basic and acidic residues" evidence="2">
    <location>
        <begin position="15"/>
        <end position="28"/>
    </location>
</feature>
<feature type="compositionally biased region" description="Polar residues" evidence="2">
    <location>
        <begin position="100"/>
        <end position="112"/>
    </location>
</feature>
<feature type="region of interest" description="Disordered" evidence="2">
    <location>
        <begin position="1"/>
        <end position="117"/>
    </location>
</feature>
<keyword evidence="1" id="KW-0175">Coiled coil</keyword>
<protein>
    <recommendedName>
        <fullName evidence="5">RAB6-interacting golgin</fullName>
    </recommendedName>
</protein>
<feature type="compositionally biased region" description="Polar residues" evidence="2">
    <location>
        <begin position="77"/>
        <end position="88"/>
    </location>
</feature>
<evidence type="ECO:0000313" key="4">
    <source>
        <dbReference type="Proteomes" id="UP000572268"/>
    </source>
</evidence>
<reference evidence="3 4" key="1">
    <citation type="submission" date="2020-04" db="EMBL/GenBank/DDBJ databases">
        <title>Perkinsus olseni comparative genomics.</title>
        <authorList>
            <person name="Bogema D.R."/>
        </authorList>
    </citation>
    <scope>NUCLEOTIDE SEQUENCE [LARGE SCALE GENOMIC DNA]</scope>
    <source>
        <strain evidence="3">ATCC PRA-31</strain>
    </source>
</reference>
<name>A0A7J6MMW7_PEROL</name>
<proteinExistence type="predicted"/>
<comment type="caution">
    <text evidence="3">The sequence shown here is derived from an EMBL/GenBank/DDBJ whole genome shotgun (WGS) entry which is preliminary data.</text>
</comment>